<evidence type="ECO:0000259" key="15">
    <source>
        <dbReference type="PROSITE" id="PS50011"/>
    </source>
</evidence>
<dbReference type="Gene3D" id="3.30.505.10">
    <property type="entry name" value="SH2 domain"/>
    <property type="match status" value="1"/>
</dbReference>
<dbReference type="SMART" id="SM00326">
    <property type="entry name" value="SH3"/>
    <property type="match status" value="1"/>
</dbReference>
<dbReference type="PROSITE" id="PS50011">
    <property type="entry name" value="PROTEIN_KINASE_DOM"/>
    <property type="match status" value="1"/>
</dbReference>
<evidence type="ECO:0000256" key="7">
    <source>
        <dbReference type="ARBA" id="ARBA00051245"/>
    </source>
</evidence>
<dbReference type="InterPro" id="IPR000980">
    <property type="entry name" value="SH2"/>
</dbReference>
<reference evidence="16" key="1">
    <citation type="submission" date="2019-07" db="EMBL/GenBank/DDBJ databases">
        <title>Annotation for the trematode Paragonimus miyazaki's.</title>
        <authorList>
            <person name="Choi Y.-J."/>
        </authorList>
    </citation>
    <scope>NUCLEOTIDE SEQUENCE</scope>
    <source>
        <strain evidence="16">Japan</strain>
    </source>
</reference>
<feature type="compositionally biased region" description="Polar residues" evidence="12">
    <location>
        <begin position="644"/>
        <end position="656"/>
    </location>
</feature>
<evidence type="ECO:0000256" key="9">
    <source>
        <dbReference type="PROSITE-ProRule" id="PRU00192"/>
    </source>
</evidence>
<proteinExistence type="inferred from homology"/>
<dbReference type="PANTHER" id="PTHR24418">
    <property type="entry name" value="TYROSINE-PROTEIN KINASE"/>
    <property type="match status" value="1"/>
</dbReference>
<dbReference type="InterPro" id="IPR000719">
    <property type="entry name" value="Prot_kinase_dom"/>
</dbReference>
<dbReference type="PROSITE" id="PS00109">
    <property type="entry name" value="PROTEIN_KINASE_TYR"/>
    <property type="match status" value="1"/>
</dbReference>
<name>A0A8S9YAH7_9TREM</name>
<dbReference type="InterPro" id="IPR001452">
    <property type="entry name" value="SH3_domain"/>
</dbReference>
<dbReference type="SMART" id="SM00219">
    <property type="entry name" value="TyrKc"/>
    <property type="match status" value="1"/>
</dbReference>
<evidence type="ECO:0000259" key="14">
    <source>
        <dbReference type="PROSITE" id="PS50002"/>
    </source>
</evidence>
<dbReference type="FunFam" id="1.10.510.10:FF:001927">
    <property type="entry name" value="Receptor protein-tyrosine kinase"/>
    <property type="match status" value="1"/>
</dbReference>
<dbReference type="InterPro" id="IPR036860">
    <property type="entry name" value="SH2_dom_sf"/>
</dbReference>
<dbReference type="PROSITE" id="PS50002">
    <property type="entry name" value="SH3"/>
    <property type="match status" value="1"/>
</dbReference>
<dbReference type="InterPro" id="IPR050198">
    <property type="entry name" value="Non-receptor_tyrosine_kinases"/>
</dbReference>
<dbReference type="EMBL" id="JTDE01021254">
    <property type="protein sequence ID" value="KAF7233179.1"/>
    <property type="molecule type" value="Genomic_DNA"/>
</dbReference>
<comment type="caution">
    <text evidence="16">The sequence shown here is derived from an EMBL/GenBank/DDBJ whole genome shotgun (WGS) entry which is preliminary data.</text>
</comment>
<dbReference type="InterPro" id="IPR008266">
    <property type="entry name" value="Tyr_kinase_AS"/>
</dbReference>
<evidence type="ECO:0000256" key="12">
    <source>
        <dbReference type="SAM" id="MobiDB-lite"/>
    </source>
</evidence>
<feature type="domain" description="Protein kinase" evidence="15">
    <location>
        <begin position="234"/>
        <end position="537"/>
    </location>
</feature>
<sequence>MTQLAVMYKSGDVVSANYSFRRDKNEDLPFLRNEELQILNIATDPNWAHATNSVGESGLIPLNYVQLSSNNMDDFRFQRWYHGRISRYESEQLLCGLPPGSFLVRDSDLFTGDLTLCVVGPPAEPVSGSPKIGPTAPVRNNIDQVPPTNVQHYHIVCKQLFAVSPSRDQHSSSTAMHYSLDEFDWFPSLTDLIQYYSVPDSGLVAPLKHPVPDVQRQRLTHLRENGWIISRKELLLEDQIGRGEFGEVLRATYRGSQVAVKMYKKTACKLAITYEAALMTNLSHPNLVAFIGLVYEPEEEAVYLVTEYLAQGNLLTYLHSRTRDEVSERHKLQFGLDACRGLAFLEERSIVHRDIAARNILLSGRSPHMVAKVADFGMARDLAHSIPLPVGIRSPTSAPPPFPNRNVLSVDSNAPPREHFSSDADLISNFHNLGLHDNAAIPIKWTAPEAVRKRIFTNKTDVWSFGVLLWEIYSYGRIPYPRMMANQALRQIMAGYRMKAPEGCPVEIYRLMRRTWNIDPNERPTFAILLKEMTAHLKNLTEERPSQCVSSASRAEVVDRSLSFPYMPQLQHTNDEDPWSAKQGCRSNPSEKRQSGNCYEQIEKPRGSTIPRSGFGHHSSLAAPVHLMSRSFTSDNSEADAQVRHTSPTIADGSKSVTTCLPKIDRIKLL</sequence>
<dbReference type="GO" id="GO:0004715">
    <property type="term" value="F:non-membrane spanning protein tyrosine kinase activity"/>
    <property type="evidence" value="ECO:0007669"/>
    <property type="project" value="UniProtKB-EC"/>
</dbReference>
<dbReference type="Proteomes" id="UP000822476">
    <property type="component" value="Unassembled WGS sequence"/>
</dbReference>
<gene>
    <name evidence="16" type="ORF">EG68_08724</name>
</gene>
<evidence type="ECO:0000256" key="10">
    <source>
        <dbReference type="PROSITE-ProRule" id="PRU10141"/>
    </source>
</evidence>
<feature type="domain" description="SH3" evidence="14">
    <location>
        <begin position="9"/>
        <end position="70"/>
    </location>
</feature>
<dbReference type="PROSITE" id="PS50001">
    <property type="entry name" value="SH2"/>
    <property type="match status" value="1"/>
</dbReference>
<dbReference type="PRINTS" id="PR00401">
    <property type="entry name" value="SH2DOMAIN"/>
</dbReference>
<protein>
    <recommendedName>
        <fullName evidence="11">Tyrosine-protein kinase</fullName>
        <ecNumber evidence="11">2.7.10.2</ecNumber>
    </recommendedName>
</protein>
<feature type="region of interest" description="Disordered" evidence="12">
    <location>
        <begin position="632"/>
        <end position="656"/>
    </location>
</feature>
<dbReference type="PROSITE" id="PS00107">
    <property type="entry name" value="PROTEIN_KINASE_ATP"/>
    <property type="match status" value="1"/>
</dbReference>
<dbReference type="AlphaFoldDB" id="A0A8S9YAH7"/>
<comment type="similarity">
    <text evidence="11">Belongs to the protein kinase superfamily. Tyr protein kinase family.</text>
</comment>
<evidence type="ECO:0000313" key="16">
    <source>
        <dbReference type="EMBL" id="KAF7233179.1"/>
    </source>
</evidence>
<dbReference type="Gene3D" id="2.30.30.40">
    <property type="entry name" value="SH3 Domains"/>
    <property type="match status" value="1"/>
</dbReference>
<dbReference type="SUPFAM" id="SSF56112">
    <property type="entry name" value="Protein kinase-like (PK-like)"/>
    <property type="match status" value="1"/>
</dbReference>
<dbReference type="InterPro" id="IPR001245">
    <property type="entry name" value="Ser-Thr/Tyr_kinase_cat_dom"/>
</dbReference>
<dbReference type="SUPFAM" id="SSF50044">
    <property type="entry name" value="SH3-domain"/>
    <property type="match status" value="1"/>
</dbReference>
<keyword evidence="1 9" id="KW-0728">SH3 domain</keyword>
<dbReference type="InterPro" id="IPR017441">
    <property type="entry name" value="Protein_kinase_ATP_BS"/>
</dbReference>
<evidence type="ECO:0000256" key="3">
    <source>
        <dbReference type="ARBA" id="ARBA00022741"/>
    </source>
</evidence>
<keyword evidence="4 11" id="KW-0418">Kinase</keyword>
<evidence type="ECO:0000256" key="5">
    <source>
        <dbReference type="ARBA" id="ARBA00022840"/>
    </source>
</evidence>
<feature type="domain" description="SH2" evidence="13">
    <location>
        <begin position="80"/>
        <end position="211"/>
    </location>
</feature>
<organism evidence="16 17">
    <name type="scientific">Paragonimus skrjabini miyazakii</name>
    <dbReference type="NCBI Taxonomy" id="59628"/>
    <lineage>
        <taxon>Eukaryota</taxon>
        <taxon>Metazoa</taxon>
        <taxon>Spiralia</taxon>
        <taxon>Lophotrochozoa</taxon>
        <taxon>Platyhelminthes</taxon>
        <taxon>Trematoda</taxon>
        <taxon>Digenea</taxon>
        <taxon>Plagiorchiida</taxon>
        <taxon>Troglotremata</taxon>
        <taxon>Troglotrematidae</taxon>
        <taxon>Paragonimus</taxon>
    </lineage>
</organism>
<dbReference type="SUPFAM" id="SSF55550">
    <property type="entry name" value="SH2 domain"/>
    <property type="match status" value="1"/>
</dbReference>
<evidence type="ECO:0000256" key="1">
    <source>
        <dbReference type="ARBA" id="ARBA00022443"/>
    </source>
</evidence>
<comment type="catalytic activity">
    <reaction evidence="7 11">
        <text>L-tyrosyl-[protein] + ATP = O-phospho-L-tyrosyl-[protein] + ADP + H(+)</text>
        <dbReference type="Rhea" id="RHEA:10596"/>
        <dbReference type="Rhea" id="RHEA-COMP:10136"/>
        <dbReference type="Rhea" id="RHEA-COMP:20101"/>
        <dbReference type="ChEBI" id="CHEBI:15378"/>
        <dbReference type="ChEBI" id="CHEBI:30616"/>
        <dbReference type="ChEBI" id="CHEBI:46858"/>
        <dbReference type="ChEBI" id="CHEBI:61978"/>
        <dbReference type="ChEBI" id="CHEBI:456216"/>
        <dbReference type="EC" id="2.7.10.2"/>
    </reaction>
</comment>
<evidence type="ECO:0000256" key="2">
    <source>
        <dbReference type="ARBA" id="ARBA00022679"/>
    </source>
</evidence>
<dbReference type="OrthoDB" id="346907at2759"/>
<keyword evidence="3 10" id="KW-0547">Nucleotide-binding</keyword>
<keyword evidence="6 11" id="KW-0829">Tyrosine-protein kinase</keyword>
<dbReference type="InterPro" id="IPR020635">
    <property type="entry name" value="Tyr_kinase_cat_dom"/>
</dbReference>
<dbReference type="InterPro" id="IPR036028">
    <property type="entry name" value="SH3-like_dom_sf"/>
</dbReference>
<evidence type="ECO:0000256" key="11">
    <source>
        <dbReference type="RuleBase" id="RU362096"/>
    </source>
</evidence>
<dbReference type="Pfam" id="PF00017">
    <property type="entry name" value="SH2"/>
    <property type="match status" value="1"/>
</dbReference>
<dbReference type="Gene3D" id="3.30.200.20">
    <property type="entry name" value="Phosphorylase Kinase, domain 1"/>
    <property type="match status" value="1"/>
</dbReference>
<accession>A0A8S9YAH7</accession>
<evidence type="ECO:0000259" key="13">
    <source>
        <dbReference type="PROSITE" id="PS50001"/>
    </source>
</evidence>
<dbReference type="GO" id="GO:0005524">
    <property type="term" value="F:ATP binding"/>
    <property type="evidence" value="ECO:0007669"/>
    <property type="project" value="UniProtKB-UniRule"/>
</dbReference>
<dbReference type="EC" id="2.7.10.2" evidence="11"/>
<dbReference type="CDD" id="cd00173">
    <property type="entry name" value="SH2"/>
    <property type="match status" value="1"/>
</dbReference>
<evidence type="ECO:0000313" key="17">
    <source>
        <dbReference type="Proteomes" id="UP000822476"/>
    </source>
</evidence>
<evidence type="ECO:0000256" key="8">
    <source>
        <dbReference type="PROSITE-ProRule" id="PRU00191"/>
    </source>
</evidence>
<dbReference type="Gene3D" id="1.10.510.10">
    <property type="entry name" value="Transferase(Phosphotransferase) domain 1"/>
    <property type="match status" value="1"/>
</dbReference>
<evidence type="ECO:0000256" key="4">
    <source>
        <dbReference type="ARBA" id="ARBA00022777"/>
    </source>
</evidence>
<feature type="region of interest" description="Disordered" evidence="12">
    <location>
        <begin position="569"/>
        <end position="599"/>
    </location>
</feature>
<keyword evidence="5 10" id="KW-0067">ATP-binding</keyword>
<evidence type="ECO:0000256" key="6">
    <source>
        <dbReference type="ARBA" id="ARBA00023137"/>
    </source>
</evidence>
<dbReference type="SMART" id="SM00252">
    <property type="entry name" value="SH2"/>
    <property type="match status" value="1"/>
</dbReference>
<keyword evidence="8" id="KW-0727">SH2 domain</keyword>
<dbReference type="InterPro" id="IPR011009">
    <property type="entry name" value="Kinase-like_dom_sf"/>
</dbReference>
<keyword evidence="17" id="KW-1185">Reference proteome</keyword>
<keyword evidence="2 11" id="KW-0808">Transferase</keyword>
<dbReference type="Pfam" id="PF07714">
    <property type="entry name" value="PK_Tyr_Ser-Thr"/>
    <property type="match status" value="2"/>
</dbReference>
<feature type="binding site" evidence="10">
    <location>
        <position position="269"/>
    </location>
    <ligand>
        <name>ATP</name>
        <dbReference type="ChEBI" id="CHEBI:30616"/>
    </ligand>
</feature>